<dbReference type="InterPro" id="IPR011527">
    <property type="entry name" value="ABC1_TM_dom"/>
</dbReference>
<dbReference type="Pfam" id="PF00664">
    <property type="entry name" value="ABC_membrane"/>
    <property type="match status" value="1"/>
</dbReference>
<dbReference type="GO" id="GO:0015833">
    <property type="term" value="P:peptide transport"/>
    <property type="evidence" value="ECO:0007669"/>
    <property type="project" value="InterPro"/>
</dbReference>
<proteinExistence type="predicted"/>
<evidence type="ECO:0000256" key="7">
    <source>
        <dbReference type="SAM" id="Phobius"/>
    </source>
</evidence>
<keyword evidence="2 7" id="KW-0812">Transmembrane</keyword>
<evidence type="ECO:0000256" key="5">
    <source>
        <dbReference type="ARBA" id="ARBA00022989"/>
    </source>
</evidence>
<dbReference type="GO" id="GO:0034040">
    <property type="term" value="F:ATPase-coupled lipid transmembrane transporter activity"/>
    <property type="evidence" value="ECO:0007669"/>
    <property type="project" value="TreeGrafter"/>
</dbReference>
<evidence type="ECO:0000313" key="10">
    <source>
        <dbReference type="EMBL" id="QPH90147.1"/>
    </source>
</evidence>
<dbReference type="PROSITE" id="PS50893">
    <property type="entry name" value="ABC_TRANSPORTER_2"/>
    <property type="match status" value="1"/>
</dbReference>
<dbReference type="GO" id="GO:0016887">
    <property type="term" value="F:ATP hydrolysis activity"/>
    <property type="evidence" value="ECO:0007669"/>
    <property type="project" value="InterPro"/>
</dbReference>
<name>A0A7S9RET1_9BACT</name>
<dbReference type="NCBIfam" id="TIGR01194">
    <property type="entry name" value="cyc_pep_trnsptr"/>
    <property type="match status" value="1"/>
</dbReference>
<organism evidence="10 11">
    <name type="scientific">Campylobacter concisus</name>
    <dbReference type="NCBI Taxonomy" id="199"/>
    <lineage>
        <taxon>Bacteria</taxon>
        <taxon>Pseudomonadati</taxon>
        <taxon>Campylobacterota</taxon>
        <taxon>Epsilonproteobacteria</taxon>
        <taxon>Campylobacterales</taxon>
        <taxon>Campylobacteraceae</taxon>
        <taxon>Campylobacter</taxon>
    </lineage>
</organism>
<feature type="domain" description="ABC transporter" evidence="8">
    <location>
        <begin position="321"/>
        <end position="544"/>
    </location>
</feature>
<evidence type="ECO:0000256" key="3">
    <source>
        <dbReference type="ARBA" id="ARBA00022741"/>
    </source>
</evidence>
<keyword evidence="4" id="KW-0067">ATP-binding</keyword>
<feature type="transmembrane region" description="Helical" evidence="7">
    <location>
        <begin position="12"/>
        <end position="34"/>
    </location>
</feature>
<evidence type="ECO:0000313" key="11">
    <source>
        <dbReference type="Proteomes" id="UP000594508"/>
    </source>
</evidence>
<sequence>MLANLIKSNLFSIIKIVILTLAFSGLGVWTLSFINNELVNLKEFDAFVAVKFIAVLLLFFLSAIAANISLTNFGHKFIYELRYQSVKQILDTPNSVINEIGKAKIIASLNNDIKTITFAFMSATGFIQSLVFIVCASFYLAYIAPKVFIFLAVWIGATLFINTLFMKKIHFYFKDSRTQDDALQKHYDDIVEGHRELSLNRARAQVCFDELNFTGDKKRQSMVKADVFHALSDNFTNVMLLGSVGLCVFLCVAFGWASVQTALSISLTILFLRGSFMSMVGSIPAALSAKVSLEKIMSLNLNEFKEGFKFDDSLSDEWQSIRLKDLNFNYDHGKFSLNDVNLEIKRGEITFIIGKNGSGKSTLINILCGLIRPSSGEIYLDSTKIDDANLQSYQAKISAIFADFYLFSQTLCRDGFASQSDIEGLLALLEIDKKVSVVVDNKLSTTQLSTGQRKRLSLLIAILERRSILILDEWAADQDPLFKRKFYKEILPFLQSKGISVIAVSHDDSYFDVATRIILVKDGFVRELDEAERISAAKDAVEKIK</sequence>
<dbReference type="Proteomes" id="UP000594508">
    <property type="component" value="Chromosome"/>
</dbReference>
<dbReference type="InterPro" id="IPR003593">
    <property type="entry name" value="AAA+_ATPase"/>
</dbReference>
<dbReference type="GO" id="GO:0005886">
    <property type="term" value="C:plasma membrane"/>
    <property type="evidence" value="ECO:0007669"/>
    <property type="project" value="UniProtKB-SubCell"/>
</dbReference>
<dbReference type="InterPro" id="IPR005898">
    <property type="entry name" value="Cyc_pep_transpt_SyrD/YojI"/>
</dbReference>
<feature type="domain" description="ABC transmembrane type-1" evidence="9">
    <location>
        <begin position="10"/>
        <end position="288"/>
    </location>
</feature>
<dbReference type="PANTHER" id="PTHR24221:SF654">
    <property type="entry name" value="ATP-BINDING CASSETTE SUB-FAMILY B MEMBER 6"/>
    <property type="match status" value="1"/>
</dbReference>
<dbReference type="Gene3D" id="1.20.1560.10">
    <property type="entry name" value="ABC transporter type 1, transmembrane domain"/>
    <property type="match status" value="1"/>
</dbReference>
<evidence type="ECO:0000259" key="8">
    <source>
        <dbReference type="PROSITE" id="PS50893"/>
    </source>
</evidence>
<dbReference type="InterPro" id="IPR039421">
    <property type="entry name" value="Type_1_exporter"/>
</dbReference>
<dbReference type="GO" id="GO:1904680">
    <property type="term" value="F:peptide transmembrane transporter activity"/>
    <property type="evidence" value="ECO:0007669"/>
    <property type="project" value="InterPro"/>
</dbReference>
<dbReference type="Gene3D" id="3.40.50.300">
    <property type="entry name" value="P-loop containing nucleotide triphosphate hydrolases"/>
    <property type="match status" value="1"/>
</dbReference>
<dbReference type="GO" id="GO:0140359">
    <property type="term" value="F:ABC-type transporter activity"/>
    <property type="evidence" value="ECO:0007669"/>
    <property type="project" value="InterPro"/>
</dbReference>
<dbReference type="InterPro" id="IPR003439">
    <property type="entry name" value="ABC_transporter-like_ATP-bd"/>
</dbReference>
<keyword evidence="6 7" id="KW-0472">Membrane</keyword>
<feature type="transmembrane region" description="Helical" evidence="7">
    <location>
        <begin position="46"/>
        <end position="70"/>
    </location>
</feature>
<dbReference type="SUPFAM" id="SSF90123">
    <property type="entry name" value="ABC transporter transmembrane region"/>
    <property type="match status" value="1"/>
</dbReference>
<feature type="transmembrane region" description="Helical" evidence="7">
    <location>
        <begin position="147"/>
        <end position="165"/>
    </location>
</feature>
<dbReference type="AlphaFoldDB" id="A0A7S9RET1"/>
<dbReference type="GO" id="GO:0005524">
    <property type="term" value="F:ATP binding"/>
    <property type="evidence" value="ECO:0007669"/>
    <property type="project" value="UniProtKB-KW"/>
</dbReference>
<dbReference type="InterPro" id="IPR027417">
    <property type="entry name" value="P-loop_NTPase"/>
</dbReference>
<protein>
    <submittedName>
        <fullName evidence="10">Cyclic peptide export ABC transporter</fullName>
    </submittedName>
</protein>
<dbReference type="EMBL" id="CP060707">
    <property type="protein sequence ID" value="QPH90147.1"/>
    <property type="molecule type" value="Genomic_DNA"/>
</dbReference>
<accession>A0A7S9RET1</accession>
<comment type="subcellular location">
    <subcellularLocation>
        <location evidence="1">Cell membrane</location>
        <topology evidence="1">Multi-pass membrane protein</topology>
    </subcellularLocation>
</comment>
<dbReference type="SUPFAM" id="SSF52540">
    <property type="entry name" value="P-loop containing nucleoside triphosphate hydrolases"/>
    <property type="match status" value="1"/>
</dbReference>
<evidence type="ECO:0000256" key="4">
    <source>
        <dbReference type="ARBA" id="ARBA00022840"/>
    </source>
</evidence>
<keyword evidence="5 7" id="KW-1133">Transmembrane helix</keyword>
<reference evidence="10 11" key="1">
    <citation type="journal article" date="2018" name="Emerg. Microbes Infect.">
        <title>Genomic analysis of oral Campylobacter concisus strains identified a potential bacterial molecular marker associated with active Crohn's disease.</title>
        <authorList>
            <person name="Liu F."/>
            <person name="Ma R."/>
            <person name="Tay C.Y.A."/>
            <person name="Octavia S."/>
            <person name="Lan R."/>
            <person name="Chung H.K.L."/>
            <person name="Riordan S.M."/>
            <person name="Grimm M.C."/>
            <person name="Leong R.W."/>
            <person name="Tanaka M.M."/>
            <person name="Connor S."/>
            <person name="Zhang L."/>
        </authorList>
    </citation>
    <scope>NUCLEOTIDE SEQUENCE [LARGE SCALE GENOMIC DNA]</scope>
    <source>
        <strain evidence="10 11">P1CDO2</strain>
    </source>
</reference>
<feature type="transmembrane region" description="Helical" evidence="7">
    <location>
        <begin position="118"/>
        <end position="141"/>
    </location>
</feature>
<evidence type="ECO:0000256" key="1">
    <source>
        <dbReference type="ARBA" id="ARBA00004651"/>
    </source>
</evidence>
<dbReference type="Pfam" id="PF00005">
    <property type="entry name" value="ABC_tran"/>
    <property type="match status" value="1"/>
</dbReference>
<feature type="transmembrane region" description="Helical" evidence="7">
    <location>
        <begin position="238"/>
        <end position="259"/>
    </location>
</feature>
<dbReference type="CDD" id="cd03228">
    <property type="entry name" value="ABCC_MRP_Like"/>
    <property type="match status" value="1"/>
</dbReference>
<dbReference type="RefSeq" id="WP_103635689.1">
    <property type="nucleotide sequence ID" value="NZ_CP060707.1"/>
</dbReference>
<evidence type="ECO:0000256" key="6">
    <source>
        <dbReference type="ARBA" id="ARBA00023136"/>
    </source>
</evidence>
<dbReference type="SMART" id="SM00382">
    <property type="entry name" value="AAA"/>
    <property type="match status" value="1"/>
</dbReference>
<evidence type="ECO:0000256" key="2">
    <source>
        <dbReference type="ARBA" id="ARBA00022692"/>
    </source>
</evidence>
<feature type="transmembrane region" description="Helical" evidence="7">
    <location>
        <begin position="265"/>
        <end position="287"/>
    </location>
</feature>
<dbReference type="PROSITE" id="PS50929">
    <property type="entry name" value="ABC_TM1F"/>
    <property type="match status" value="1"/>
</dbReference>
<gene>
    <name evidence="10" type="ORF">CVT00_00955</name>
</gene>
<dbReference type="InterPro" id="IPR036640">
    <property type="entry name" value="ABC1_TM_sf"/>
</dbReference>
<dbReference type="PANTHER" id="PTHR24221">
    <property type="entry name" value="ATP-BINDING CASSETTE SUB-FAMILY B"/>
    <property type="match status" value="1"/>
</dbReference>
<evidence type="ECO:0000259" key="9">
    <source>
        <dbReference type="PROSITE" id="PS50929"/>
    </source>
</evidence>
<keyword evidence="3" id="KW-0547">Nucleotide-binding</keyword>